<gene>
    <name evidence="1" type="ORF">GCM10022402_12410</name>
</gene>
<evidence type="ECO:0000313" key="1">
    <source>
        <dbReference type="EMBL" id="GAA3733495.1"/>
    </source>
</evidence>
<reference evidence="2" key="1">
    <citation type="journal article" date="2019" name="Int. J. Syst. Evol. Microbiol.">
        <title>The Global Catalogue of Microorganisms (GCM) 10K type strain sequencing project: providing services to taxonomists for standard genome sequencing and annotation.</title>
        <authorList>
            <consortium name="The Broad Institute Genomics Platform"/>
            <consortium name="The Broad Institute Genome Sequencing Center for Infectious Disease"/>
            <person name="Wu L."/>
            <person name="Ma J."/>
        </authorList>
    </citation>
    <scope>NUCLEOTIDE SEQUENCE [LARGE SCALE GENOMIC DNA]</scope>
    <source>
        <strain evidence="2">JCM 17137</strain>
    </source>
</reference>
<comment type="caution">
    <text evidence="1">The sequence shown here is derived from an EMBL/GenBank/DDBJ whole genome shotgun (WGS) entry which is preliminary data.</text>
</comment>
<keyword evidence="2" id="KW-1185">Reference proteome</keyword>
<accession>A0ABP7FDL7</accession>
<organism evidence="1 2">
    <name type="scientific">Salinactinospora qingdaonensis</name>
    <dbReference type="NCBI Taxonomy" id="702744"/>
    <lineage>
        <taxon>Bacteria</taxon>
        <taxon>Bacillati</taxon>
        <taxon>Actinomycetota</taxon>
        <taxon>Actinomycetes</taxon>
        <taxon>Streptosporangiales</taxon>
        <taxon>Nocardiopsidaceae</taxon>
        <taxon>Salinactinospora</taxon>
    </lineage>
</organism>
<dbReference type="Proteomes" id="UP001500908">
    <property type="component" value="Unassembled WGS sequence"/>
</dbReference>
<proteinExistence type="predicted"/>
<dbReference type="EMBL" id="BAABDD010000004">
    <property type="protein sequence ID" value="GAA3733495.1"/>
    <property type="molecule type" value="Genomic_DNA"/>
</dbReference>
<protein>
    <submittedName>
        <fullName evidence="1">Uncharacterized protein</fullName>
    </submittedName>
</protein>
<name>A0ABP7FDL7_9ACTN</name>
<evidence type="ECO:0000313" key="2">
    <source>
        <dbReference type="Proteomes" id="UP001500908"/>
    </source>
</evidence>
<sequence>MILGAFILWGTVESSVEPLHEIRSVIGWGSGVLGFAIFTFGWMRLTEKPSGAVLVNAPRAERPSHWRRHRVLYISNRRSLLPGGAISYLVNQLPSLGG</sequence>